<evidence type="ECO:0000313" key="2">
    <source>
        <dbReference type="Proteomes" id="UP001243286"/>
    </source>
</evidence>
<gene>
    <name evidence="1" type="ORF">QK289_13395</name>
</gene>
<name>A0ABT6R6T5_9BACL</name>
<protein>
    <submittedName>
        <fullName evidence="1">Uncharacterized protein</fullName>
    </submittedName>
</protein>
<sequence>MRRFIKNEAIAPAIHAFRTLERTDFHTYNQQLTPEERRALNFIGRAISLQSSEHLALALETKQPMMDVDRLLVDLIQTDQRTSLFRQLLANGLDLNHLVTIDGHRSLVRQPLSFPVGLYTVYNHELFTIALQAGLDLTYTTTLQRSDRFLETDEINTLDIVLLLTHEEELDEKSLQMFRHSTTVGLVERLHRSKSKNLQPIIEDTNYVVSFRYAKHFPLFYAIVGRQTDQFPKMLEDALKDPNQPDIIKDALLAFHNYQPGLAASLGKTYYESLFEIGNQLKSRGHVDFNAVDDQYVLAEYFDIVQRLRG</sequence>
<accession>A0ABT6R6T5</accession>
<dbReference type="EMBL" id="JASBQV010000026">
    <property type="protein sequence ID" value="MDI3236006.1"/>
    <property type="molecule type" value="Genomic_DNA"/>
</dbReference>
<keyword evidence="2" id="KW-1185">Reference proteome</keyword>
<evidence type="ECO:0000313" key="1">
    <source>
        <dbReference type="EMBL" id="MDI3236006.1"/>
    </source>
</evidence>
<proteinExistence type="predicted"/>
<dbReference type="Proteomes" id="UP001243286">
    <property type="component" value="Unassembled WGS sequence"/>
</dbReference>
<organism evidence="1 2">
    <name type="scientific">Exiguobacterium antarcticum</name>
    <dbReference type="NCBI Taxonomy" id="132920"/>
    <lineage>
        <taxon>Bacteria</taxon>
        <taxon>Bacillati</taxon>
        <taxon>Bacillota</taxon>
        <taxon>Bacilli</taxon>
        <taxon>Bacillales</taxon>
        <taxon>Bacillales Family XII. Incertae Sedis</taxon>
        <taxon>Exiguobacterium</taxon>
    </lineage>
</organism>
<comment type="caution">
    <text evidence="1">The sequence shown here is derived from an EMBL/GenBank/DDBJ whole genome shotgun (WGS) entry which is preliminary data.</text>
</comment>
<reference evidence="1 2" key="1">
    <citation type="submission" date="2023-04" db="EMBL/GenBank/DDBJ databases">
        <title>Antarctic isolates genomes.</title>
        <authorList>
            <person name="Dimov S.G."/>
        </authorList>
    </citation>
    <scope>NUCLEOTIDE SEQUENCE [LARGE SCALE GENOMIC DNA]</scope>
    <source>
        <strain evidence="1 2">AL19</strain>
    </source>
</reference>
<dbReference type="RefSeq" id="WP_282356999.1">
    <property type="nucleotide sequence ID" value="NZ_JASBQV010000026.1"/>
</dbReference>